<gene>
    <name evidence="1" type="ORF">M9Y10_036914</name>
</gene>
<sequence>MKNKFLELLVEMYANNPLKINSYVICKSTLLMDMLKLLTGCNKVEFVIEDEESKCCLANTSKLLKIDKILISKDDKTEELKYCYNHVYTEFVKYAISLKYCY</sequence>
<protein>
    <submittedName>
        <fullName evidence="1">Uncharacterized protein</fullName>
    </submittedName>
</protein>
<comment type="caution">
    <text evidence="1">The sequence shown here is derived from an EMBL/GenBank/DDBJ whole genome shotgun (WGS) entry which is preliminary data.</text>
</comment>
<dbReference type="EMBL" id="JAPFFF010000061">
    <property type="protein sequence ID" value="KAK8837185.1"/>
    <property type="molecule type" value="Genomic_DNA"/>
</dbReference>
<evidence type="ECO:0000313" key="1">
    <source>
        <dbReference type="EMBL" id="KAK8837185.1"/>
    </source>
</evidence>
<reference evidence="1 2" key="1">
    <citation type="submission" date="2024-04" db="EMBL/GenBank/DDBJ databases">
        <title>Tritrichomonas musculus Genome.</title>
        <authorList>
            <person name="Alves-Ferreira E."/>
            <person name="Grigg M."/>
            <person name="Lorenzi H."/>
            <person name="Galac M."/>
        </authorList>
    </citation>
    <scope>NUCLEOTIDE SEQUENCE [LARGE SCALE GENOMIC DNA]</scope>
    <source>
        <strain evidence="1 2">EAF2021</strain>
    </source>
</reference>
<dbReference type="Proteomes" id="UP001470230">
    <property type="component" value="Unassembled WGS sequence"/>
</dbReference>
<organism evidence="1 2">
    <name type="scientific">Tritrichomonas musculus</name>
    <dbReference type="NCBI Taxonomy" id="1915356"/>
    <lineage>
        <taxon>Eukaryota</taxon>
        <taxon>Metamonada</taxon>
        <taxon>Parabasalia</taxon>
        <taxon>Tritrichomonadida</taxon>
        <taxon>Tritrichomonadidae</taxon>
        <taxon>Tritrichomonas</taxon>
    </lineage>
</organism>
<name>A0ABR2GVD6_9EUKA</name>
<proteinExistence type="predicted"/>
<keyword evidence="2" id="KW-1185">Reference proteome</keyword>
<accession>A0ABR2GVD6</accession>
<evidence type="ECO:0000313" key="2">
    <source>
        <dbReference type="Proteomes" id="UP001470230"/>
    </source>
</evidence>